<evidence type="ECO:0000313" key="1">
    <source>
        <dbReference type="EMBL" id="GEA81358.1"/>
    </source>
</evidence>
<protein>
    <submittedName>
        <fullName evidence="1">Uncharacterized protein</fullName>
    </submittedName>
</protein>
<dbReference type="Proteomes" id="UP000315842">
    <property type="component" value="Unassembled WGS sequence"/>
</dbReference>
<organism evidence="1 2">
    <name type="scientific">Cellulomonas uda</name>
    <dbReference type="NCBI Taxonomy" id="1714"/>
    <lineage>
        <taxon>Bacteria</taxon>
        <taxon>Bacillati</taxon>
        <taxon>Actinomycetota</taxon>
        <taxon>Actinomycetes</taxon>
        <taxon>Micrococcales</taxon>
        <taxon>Cellulomonadaceae</taxon>
        <taxon>Cellulomonas</taxon>
    </lineage>
</organism>
<sequence length="54" mass="6102">MIRHKEVMPVFSIGAKPGKGKFLDACGHTVQLEDDEALPACPQCAHEVRWWRLV</sequence>
<proteinExistence type="predicted"/>
<keyword evidence="2" id="KW-1185">Reference proteome</keyword>
<dbReference type="EMBL" id="BJLP01000027">
    <property type="protein sequence ID" value="GEA81358.1"/>
    <property type="molecule type" value="Genomic_DNA"/>
</dbReference>
<accession>A0A4Y3KEC4</accession>
<comment type="caution">
    <text evidence="1">The sequence shown here is derived from an EMBL/GenBank/DDBJ whole genome shotgun (WGS) entry which is preliminary data.</text>
</comment>
<name>A0A4Y3KEC4_CELUD</name>
<gene>
    <name evidence="1" type="ORF">CUD01_18020</name>
</gene>
<reference evidence="1 2" key="1">
    <citation type="submission" date="2019-06" db="EMBL/GenBank/DDBJ databases">
        <title>Whole genome shotgun sequence of Cellulomonas uda NBRC 3747.</title>
        <authorList>
            <person name="Hosoyama A."/>
            <person name="Uohara A."/>
            <person name="Ohji S."/>
            <person name="Ichikawa N."/>
        </authorList>
    </citation>
    <scope>NUCLEOTIDE SEQUENCE [LARGE SCALE GENOMIC DNA]</scope>
    <source>
        <strain evidence="1 2">NBRC 3747</strain>
    </source>
</reference>
<evidence type="ECO:0000313" key="2">
    <source>
        <dbReference type="Proteomes" id="UP000315842"/>
    </source>
</evidence>
<dbReference type="AlphaFoldDB" id="A0A4Y3KEC4"/>